<organism evidence="2 3">
    <name type="scientific">Spinacia oleracea</name>
    <name type="common">Spinach</name>
    <dbReference type="NCBI Taxonomy" id="3562"/>
    <lineage>
        <taxon>Eukaryota</taxon>
        <taxon>Viridiplantae</taxon>
        <taxon>Streptophyta</taxon>
        <taxon>Embryophyta</taxon>
        <taxon>Tracheophyta</taxon>
        <taxon>Spermatophyta</taxon>
        <taxon>Magnoliopsida</taxon>
        <taxon>eudicotyledons</taxon>
        <taxon>Gunneridae</taxon>
        <taxon>Pentapetalae</taxon>
        <taxon>Caryophyllales</taxon>
        <taxon>Chenopodiaceae</taxon>
        <taxon>Chenopodioideae</taxon>
        <taxon>Anserineae</taxon>
        <taxon>Spinacia</taxon>
    </lineage>
</organism>
<reference evidence="3" key="2">
    <citation type="submission" date="2025-08" db="UniProtKB">
        <authorList>
            <consortium name="RefSeq"/>
        </authorList>
    </citation>
    <scope>IDENTIFICATION</scope>
    <source>
        <tissue evidence="3">Leaf</tissue>
    </source>
</reference>
<name>A0ABM3R8U0_SPIOL</name>
<dbReference type="GeneID" id="130467518"/>
<dbReference type="RefSeq" id="XP_056692021.1">
    <property type="nucleotide sequence ID" value="XM_056836043.1"/>
</dbReference>
<protein>
    <submittedName>
        <fullName evidence="3">Uncharacterized protein</fullName>
    </submittedName>
</protein>
<keyword evidence="2" id="KW-1185">Reference proteome</keyword>
<proteinExistence type="predicted"/>
<accession>A0ABM3R8U0</accession>
<evidence type="ECO:0000313" key="2">
    <source>
        <dbReference type="Proteomes" id="UP000813463"/>
    </source>
</evidence>
<feature type="region of interest" description="Disordered" evidence="1">
    <location>
        <begin position="1"/>
        <end position="61"/>
    </location>
</feature>
<feature type="compositionally biased region" description="Polar residues" evidence="1">
    <location>
        <begin position="12"/>
        <end position="28"/>
    </location>
</feature>
<dbReference type="Proteomes" id="UP000813463">
    <property type="component" value="Chromosome 2"/>
</dbReference>
<evidence type="ECO:0000256" key="1">
    <source>
        <dbReference type="SAM" id="MobiDB-lite"/>
    </source>
</evidence>
<gene>
    <name evidence="3" type="primary">LOC130467518</name>
</gene>
<reference evidence="2" key="1">
    <citation type="journal article" date="2021" name="Nat. Commun.">
        <title>Genomic analyses provide insights into spinach domestication and the genetic basis of agronomic traits.</title>
        <authorList>
            <person name="Cai X."/>
            <person name="Sun X."/>
            <person name="Xu C."/>
            <person name="Sun H."/>
            <person name="Wang X."/>
            <person name="Ge C."/>
            <person name="Zhang Z."/>
            <person name="Wang Q."/>
            <person name="Fei Z."/>
            <person name="Jiao C."/>
            <person name="Wang Q."/>
        </authorList>
    </citation>
    <scope>NUCLEOTIDE SEQUENCE [LARGE SCALE GENOMIC DNA]</scope>
    <source>
        <strain evidence="2">cv. Varoflay</strain>
    </source>
</reference>
<evidence type="ECO:0000313" key="3">
    <source>
        <dbReference type="RefSeq" id="XP_056692021.1"/>
    </source>
</evidence>
<sequence>MCHPFPRPPQAMESQHTPPQPYHAQQTPPLVKTMESQPTPPTALAFDAQPTPTLPQRMDGHPTPPPQQIVGLPSLTLQQMEGLPSLPQQMEGHPKPPPPHKVVNDREPVGSPLREGLFNGSTISVVCGLESPPALLDITSDSRMGGLIASGAILFERIRPRRRRKKSITFSERGCGWVTSEIKKFSYNLVEFVNHNGGLLSGRGDFKGMSLTLMIKCGDGTNVDMNQCKGLAQLNGCVHKQYYYRITT</sequence>